<accession>A0A0A0JRV7</accession>
<dbReference type="EMBL" id="AVPK01000003">
    <property type="protein sequence ID" value="KGN38341.1"/>
    <property type="molecule type" value="Genomic_DNA"/>
</dbReference>
<protein>
    <submittedName>
        <fullName evidence="1">Uncharacterized protein</fullName>
    </submittedName>
</protein>
<comment type="caution">
    <text evidence="1">The sequence shown here is derived from an EMBL/GenBank/DDBJ whole genome shotgun (WGS) entry which is preliminary data.</text>
</comment>
<sequence length="42" mass="4678">MTELLVDDGAGKRRFVHPEAVGLFRGEHAVLPGGKVEEKRFE</sequence>
<organism evidence="1 2">
    <name type="scientific">Knoellia subterranea KCTC 19937</name>
    <dbReference type="NCBI Taxonomy" id="1385521"/>
    <lineage>
        <taxon>Bacteria</taxon>
        <taxon>Bacillati</taxon>
        <taxon>Actinomycetota</taxon>
        <taxon>Actinomycetes</taxon>
        <taxon>Micrococcales</taxon>
        <taxon>Intrasporangiaceae</taxon>
        <taxon>Knoellia</taxon>
    </lineage>
</organism>
<evidence type="ECO:0000313" key="1">
    <source>
        <dbReference type="EMBL" id="KGN38341.1"/>
    </source>
</evidence>
<reference evidence="1 2" key="1">
    <citation type="submission" date="2013-08" db="EMBL/GenBank/DDBJ databases">
        <title>The genome sequence of Knoellia subterranea.</title>
        <authorList>
            <person name="Zhu W."/>
            <person name="Wang G."/>
        </authorList>
    </citation>
    <scope>NUCLEOTIDE SEQUENCE [LARGE SCALE GENOMIC DNA]</scope>
    <source>
        <strain evidence="1 2">KCTC 19937</strain>
    </source>
</reference>
<gene>
    <name evidence="1" type="ORF">N803_10850</name>
</gene>
<dbReference type="AlphaFoldDB" id="A0A0A0JRV7"/>
<dbReference type="Proteomes" id="UP000030011">
    <property type="component" value="Unassembled WGS sequence"/>
</dbReference>
<name>A0A0A0JRV7_9MICO</name>
<evidence type="ECO:0000313" key="2">
    <source>
        <dbReference type="Proteomes" id="UP000030011"/>
    </source>
</evidence>
<proteinExistence type="predicted"/>
<keyword evidence="2" id="KW-1185">Reference proteome</keyword>